<dbReference type="InterPro" id="IPR013087">
    <property type="entry name" value="Znf_C2H2_type"/>
</dbReference>
<accession>A0A8S4FGL3</accession>
<dbReference type="Pfam" id="PF00096">
    <property type="entry name" value="zf-C2H2"/>
    <property type="match status" value="3"/>
</dbReference>
<evidence type="ECO:0000256" key="4">
    <source>
        <dbReference type="ARBA" id="ARBA00022833"/>
    </source>
</evidence>
<feature type="domain" description="ZAD" evidence="8">
    <location>
        <begin position="2"/>
        <end position="79"/>
    </location>
</feature>
<evidence type="ECO:0000256" key="2">
    <source>
        <dbReference type="ARBA" id="ARBA00022737"/>
    </source>
</evidence>
<dbReference type="SMART" id="SM00355">
    <property type="entry name" value="ZnF_C2H2"/>
    <property type="match status" value="6"/>
</dbReference>
<dbReference type="FunFam" id="3.30.160.60:FF:002343">
    <property type="entry name" value="Zinc finger protein 33A"/>
    <property type="match status" value="1"/>
</dbReference>
<dbReference type="Gene3D" id="3.30.160.60">
    <property type="entry name" value="Classic Zinc Finger"/>
    <property type="match status" value="5"/>
</dbReference>
<protein>
    <submittedName>
        <fullName evidence="9">(diamondback moth) hypothetical protein</fullName>
    </submittedName>
</protein>
<dbReference type="FunFam" id="3.30.160.60:FF:000624">
    <property type="entry name" value="zinc finger protein 697"/>
    <property type="match status" value="1"/>
</dbReference>
<organism evidence="9 10">
    <name type="scientific">Plutella xylostella</name>
    <name type="common">Diamondback moth</name>
    <name type="synonym">Plutella maculipennis</name>
    <dbReference type="NCBI Taxonomy" id="51655"/>
    <lineage>
        <taxon>Eukaryota</taxon>
        <taxon>Metazoa</taxon>
        <taxon>Ecdysozoa</taxon>
        <taxon>Arthropoda</taxon>
        <taxon>Hexapoda</taxon>
        <taxon>Insecta</taxon>
        <taxon>Pterygota</taxon>
        <taxon>Neoptera</taxon>
        <taxon>Endopterygota</taxon>
        <taxon>Lepidoptera</taxon>
        <taxon>Glossata</taxon>
        <taxon>Ditrysia</taxon>
        <taxon>Yponomeutoidea</taxon>
        <taxon>Plutellidae</taxon>
        <taxon>Plutella</taxon>
    </lineage>
</organism>
<proteinExistence type="predicted"/>
<feature type="domain" description="C2H2-type" evidence="7">
    <location>
        <begin position="284"/>
        <end position="311"/>
    </location>
</feature>
<evidence type="ECO:0000259" key="8">
    <source>
        <dbReference type="PROSITE" id="PS51915"/>
    </source>
</evidence>
<reference evidence="9" key="1">
    <citation type="submission" date="2020-11" db="EMBL/GenBank/DDBJ databases">
        <authorList>
            <person name="Whiteford S."/>
        </authorList>
    </citation>
    <scope>NUCLEOTIDE SEQUENCE</scope>
</reference>
<feature type="binding site" evidence="6">
    <location>
        <position position="55"/>
    </location>
    <ligand>
        <name>Zn(2+)</name>
        <dbReference type="ChEBI" id="CHEBI:29105"/>
    </ligand>
</feature>
<dbReference type="GO" id="GO:0008270">
    <property type="term" value="F:zinc ion binding"/>
    <property type="evidence" value="ECO:0007669"/>
    <property type="project" value="UniProtKB-UniRule"/>
</dbReference>
<keyword evidence="1 6" id="KW-0479">Metal-binding</keyword>
<dbReference type="SMART" id="SM00868">
    <property type="entry name" value="zf-AD"/>
    <property type="match status" value="1"/>
</dbReference>
<comment type="caution">
    <text evidence="9">The sequence shown here is derived from an EMBL/GenBank/DDBJ whole genome shotgun (WGS) entry which is preliminary data.</text>
</comment>
<evidence type="ECO:0000256" key="5">
    <source>
        <dbReference type="PROSITE-ProRule" id="PRU00042"/>
    </source>
</evidence>
<name>A0A8S4FGL3_PLUXY</name>
<dbReference type="PROSITE" id="PS50157">
    <property type="entry name" value="ZINC_FINGER_C2H2_2"/>
    <property type="match status" value="4"/>
</dbReference>
<gene>
    <name evidence="9" type="ORF">PLXY2_LOCUS8780</name>
</gene>
<dbReference type="InterPro" id="IPR036236">
    <property type="entry name" value="Znf_C2H2_sf"/>
</dbReference>
<sequence>MDTCRTCLSQRKRMFSIFEPAKSKRIPKYADMIHSLTSLKAAENDGKPSKICSGCCKHLEEAYNFKLLVERSDATLTDSSLKRISFNNINDIKLEIHVCKEEKVDEPPTDLQLNFESSNEVFYNDTKIKKIDVCKVEQKKEITILEFLNNFKEDDDDNMDTECYDDAYGPASDGDEEYLPPALKEKTTKHYSKHKKTKDKSLNKNIMKNKENENLNKEYVIMKPIRPVYMTELKCVPTKKEKKEKNKSKVYKKQTEKPLICPYCGKITKALKTHLLTHTGEKKFKCDKCPKSFYTAGNLKHHQKSHAGVRPFKCELCVSAFYHAASLKSHMRSHTEERSFICDICKKGFKRKSALGRHVKMHSLSARRLQCARCPMAFLSGSSLRHHLRTHTGERPYNCELCSQPYSYRRDFTRHCYKKHGVFLKRRPVAVMNHHVLQRELEITKELIRRANGIVTEGEPLTPYVGEEGSQTAKAFQMAIEELQTKGNNIKF</sequence>
<keyword evidence="2" id="KW-0677">Repeat</keyword>
<dbReference type="Proteomes" id="UP000653454">
    <property type="component" value="Unassembled WGS sequence"/>
</dbReference>
<evidence type="ECO:0000256" key="3">
    <source>
        <dbReference type="ARBA" id="ARBA00022771"/>
    </source>
</evidence>
<dbReference type="EMBL" id="CAJHNJ030000033">
    <property type="protein sequence ID" value="CAG9127007.1"/>
    <property type="molecule type" value="Genomic_DNA"/>
</dbReference>
<dbReference type="PANTHER" id="PTHR24379:SF121">
    <property type="entry name" value="C2H2-TYPE DOMAIN-CONTAINING PROTEIN"/>
    <property type="match status" value="1"/>
</dbReference>
<dbReference type="PANTHER" id="PTHR24379">
    <property type="entry name" value="KRAB AND ZINC FINGER DOMAIN-CONTAINING"/>
    <property type="match status" value="1"/>
</dbReference>
<dbReference type="SUPFAM" id="SSF57716">
    <property type="entry name" value="Glucocorticoid receptor-like (DNA-binding domain)"/>
    <property type="match status" value="1"/>
</dbReference>
<feature type="domain" description="C2H2-type" evidence="7">
    <location>
        <begin position="312"/>
        <end position="339"/>
    </location>
</feature>
<evidence type="ECO:0000256" key="1">
    <source>
        <dbReference type="ARBA" id="ARBA00022723"/>
    </source>
</evidence>
<evidence type="ECO:0000259" key="7">
    <source>
        <dbReference type="PROSITE" id="PS50157"/>
    </source>
</evidence>
<dbReference type="AlphaFoldDB" id="A0A8S4FGL3"/>
<dbReference type="GO" id="GO:0005634">
    <property type="term" value="C:nucleus"/>
    <property type="evidence" value="ECO:0007669"/>
    <property type="project" value="InterPro"/>
</dbReference>
<evidence type="ECO:0000256" key="6">
    <source>
        <dbReference type="PROSITE-ProRule" id="PRU01263"/>
    </source>
</evidence>
<dbReference type="FunFam" id="3.30.160.60:FF:000446">
    <property type="entry name" value="Zinc finger protein"/>
    <property type="match status" value="1"/>
</dbReference>
<feature type="domain" description="C2H2-type" evidence="7">
    <location>
        <begin position="369"/>
        <end position="396"/>
    </location>
</feature>
<feature type="binding site" evidence="6">
    <location>
        <position position="4"/>
    </location>
    <ligand>
        <name>Zn(2+)</name>
        <dbReference type="ChEBI" id="CHEBI:29105"/>
    </ligand>
</feature>
<dbReference type="SUPFAM" id="SSF57667">
    <property type="entry name" value="beta-beta-alpha zinc fingers"/>
    <property type="match status" value="3"/>
</dbReference>
<feature type="binding site" evidence="6">
    <location>
        <position position="52"/>
    </location>
    <ligand>
        <name>Zn(2+)</name>
        <dbReference type="ChEBI" id="CHEBI:29105"/>
    </ligand>
</feature>
<dbReference type="InterPro" id="IPR012934">
    <property type="entry name" value="Znf_AD"/>
</dbReference>
<keyword evidence="10" id="KW-1185">Reference proteome</keyword>
<keyword evidence="3 5" id="KW-0863">Zinc-finger</keyword>
<dbReference type="PROSITE" id="PS51915">
    <property type="entry name" value="ZAD"/>
    <property type="match status" value="1"/>
</dbReference>
<dbReference type="GO" id="GO:0006355">
    <property type="term" value="P:regulation of DNA-templated transcription"/>
    <property type="evidence" value="ECO:0007669"/>
    <property type="project" value="UniProtKB-ARBA"/>
</dbReference>
<keyword evidence="4 6" id="KW-0862">Zinc</keyword>
<dbReference type="Pfam" id="PF07776">
    <property type="entry name" value="zf-AD"/>
    <property type="match status" value="1"/>
</dbReference>
<evidence type="ECO:0000313" key="10">
    <source>
        <dbReference type="Proteomes" id="UP000653454"/>
    </source>
</evidence>
<evidence type="ECO:0000313" key="9">
    <source>
        <dbReference type="EMBL" id="CAG9127007.1"/>
    </source>
</evidence>
<dbReference type="PROSITE" id="PS00028">
    <property type="entry name" value="ZINC_FINGER_C2H2_1"/>
    <property type="match status" value="5"/>
</dbReference>
<dbReference type="Gene3D" id="3.40.1800.20">
    <property type="match status" value="1"/>
</dbReference>
<feature type="binding site" evidence="6">
    <location>
        <position position="7"/>
    </location>
    <ligand>
        <name>Zn(2+)</name>
        <dbReference type="ChEBI" id="CHEBI:29105"/>
    </ligand>
</feature>
<feature type="domain" description="C2H2-type" evidence="7">
    <location>
        <begin position="340"/>
        <end position="363"/>
    </location>
</feature>